<dbReference type="Pfam" id="PF18365">
    <property type="entry name" value="PI_PP_C"/>
    <property type="match status" value="1"/>
</dbReference>
<name>A0A0W0XN98_9GAMM</name>
<dbReference type="Proteomes" id="UP000054608">
    <property type="component" value="Unassembled WGS sequence"/>
</dbReference>
<gene>
    <name evidence="3" type="ORF">Lrub_2837</name>
</gene>
<dbReference type="Gene3D" id="1.20.120.1720">
    <property type="match status" value="1"/>
</dbReference>
<feature type="domain" description="Phosphoinositide phosphatase insertion" evidence="1">
    <location>
        <begin position="192"/>
        <end position="274"/>
    </location>
</feature>
<accession>A0A0W0XN98</accession>
<sequence>MGKKTILRVEDDIKLSETQLNNLKEIAGGDFDIQEASLTADLQRSYQLRADSFKEAFSLIVKSVSRQSKTSFNSESYLDWAKSEFVFAKGLSRDQYEEILKKYTRKLLEALVTHWLSHVKPEHRWEEAIELLNKAEQYHLMMTGRPDLATLSPINIHGEAHFILQWDTQLPPLTDETREELEKIKASVLSTTPDWFRALPVQQQVYLHGLQPTPTKLEMLKGSVNDFTILWNDIKKDKNIDNELLKIKNQSEVVPSWFSSLTSARREFITAVLRSSSNPSADISQALNGLNQLVDDMQTGKHVNPHHLTDIAELPFWYVCLPAYEQQLLKHALKSNKNIAEVTSFLPSRLRTLPGLPNFCEHQFMILNSEAQVVRAFDGRYRSSHGGSREVKDYPQQVSRLHTQRNGAKIREVTLGKGGHKKMLLQTLISPVPLSDGFIPDRYLEAQRQKIVSTLRQDSKGKGIDIFTSNHPFNVARYVLWTSSTDPECQALLDSARELLTFSHLEKRLGELKLKDREEQALASLIRQRVAFSESNKNSKDYSVLKTLASRLDLSQVNLSASEWQDLVKQAVEESRALKQAPAAVSGPLTQAVQVRQALINLLYNEKSNLTWSDWQPLFAAELDWRSLGSTNKAASSLIEDISDLALLANEYEAALKSGWGTATFFDYNGRELFLSSLENLLMMKMQGVSYGSCVSGKDRKAIEAIHTDAMLLYRYIYGYWPSYNDTGLERRQFVELVAKIYLSRHQHMHAGQNAPGSEGLKTPDVYLPADIAQAIRELSGQPDILTRDDCLASNNEVKRVVLGSKQHSDKAAIDIEAAKKLSESDRVALLNKLKAIMGQRRFWHERTTTLGLGWWSLSAPTGINQITLILDRFDPSQHVSASETILAEIYAVVRERPMTNTKRDETTQKVYALLRELCVSKSPQSIIDLSLAKLDSIKEESFSKSSDATTGVKL</sequence>
<dbReference type="InterPro" id="IPR040769">
    <property type="entry name" value="PI_PP_I"/>
</dbReference>
<dbReference type="OrthoDB" id="5650789at2"/>
<keyword evidence="4" id="KW-1185">Reference proteome</keyword>
<dbReference type="PATRIC" id="fig|458.5.peg.2958"/>
<dbReference type="EMBL" id="LNYT01000022">
    <property type="protein sequence ID" value="KTD46040.1"/>
    <property type="molecule type" value="Genomic_DNA"/>
</dbReference>
<dbReference type="NCBIfam" id="NF045531">
    <property type="entry name" value="SidP"/>
    <property type="match status" value="1"/>
</dbReference>
<evidence type="ECO:0000259" key="1">
    <source>
        <dbReference type="Pfam" id="PF18363"/>
    </source>
</evidence>
<organism evidence="3 4">
    <name type="scientific">Legionella rubrilucens</name>
    <dbReference type="NCBI Taxonomy" id="458"/>
    <lineage>
        <taxon>Bacteria</taxon>
        <taxon>Pseudomonadati</taxon>
        <taxon>Pseudomonadota</taxon>
        <taxon>Gammaproteobacteria</taxon>
        <taxon>Legionellales</taxon>
        <taxon>Legionellaceae</taxon>
        <taxon>Legionella</taxon>
    </lineage>
</organism>
<proteinExistence type="predicted"/>
<protein>
    <submittedName>
        <fullName evidence="3">Oxidoreductase</fullName>
    </submittedName>
</protein>
<evidence type="ECO:0000313" key="3">
    <source>
        <dbReference type="EMBL" id="KTD46040.1"/>
    </source>
</evidence>
<dbReference type="InterPro" id="IPR041034">
    <property type="entry name" value="PI_PP_C"/>
</dbReference>
<dbReference type="AlphaFoldDB" id="A0A0W0XN98"/>
<dbReference type="Pfam" id="PF18363">
    <property type="entry name" value="PI_PP_I"/>
    <property type="match status" value="1"/>
</dbReference>
<dbReference type="STRING" id="458.Lrub_2837"/>
<dbReference type="RefSeq" id="WP_058532774.1">
    <property type="nucleotide sequence ID" value="NZ_CAAAIN010000004.1"/>
</dbReference>
<comment type="caution">
    <text evidence="3">The sequence shown here is derived from an EMBL/GenBank/DDBJ whole genome shotgun (WGS) entry which is preliminary data.</text>
</comment>
<evidence type="ECO:0000259" key="2">
    <source>
        <dbReference type="Pfam" id="PF18365"/>
    </source>
</evidence>
<reference evidence="3 4" key="1">
    <citation type="submission" date="2015-11" db="EMBL/GenBank/DDBJ databases">
        <title>Genomic analysis of 38 Legionella species identifies large and diverse effector repertoires.</title>
        <authorList>
            <person name="Burstein D."/>
            <person name="Amaro F."/>
            <person name="Zusman T."/>
            <person name="Lifshitz Z."/>
            <person name="Cohen O."/>
            <person name="Gilbert J.A."/>
            <person name="Pupko T."/>
            <person name="Shuman H.A."/>
            <person name="Segal G."/>
        </authorList>
    </citation>
    <scope>NUCLEOTIDE SEQUENCE [LARGE SCALE GENOMIC DNA]</scope>
    <source>
        <strain evidence="3 4">WA-270A-C2</strain>
    </source>
</reference>
<evidence type="ECO:0000313" key="4">
    <source>
        <dbReference type="Proteomes" id="UP000054608"/>
    </source>
</evidence>
<dbReference type="Gene3D" id="1.10.520.60">
    <property type="match status" value="1"/>
</dbReference>
<feature type="domain" description="Phosphoinositide phosphatase C-terminal" evidence="2">
    <location>
        <begin position="821"/>
        <end position="946"/>
    </location>
</feature>